<dbReference type="EMBL" id="JAINUG010000166">
    <property type="protein sequence ID" value="KAJ8390695.1"/>
    <property type="molecule type" value="Genomic_DNA"/>
</dbReference>
<name>A0AAD7RUX8_9TELE</name>
<feature type="compositionally biased region" description="Polar residues" evidence="1">
    <location>
        <begin position="157"/>
        <end position="186"/>
    </location>
</feature>
<dbReference type="Proteomes" id="UP001221898">
    <property type="component" value="Unassembled WGS sequence"/>
</dbReference>
<evidence type="ECO:0000256" key="1">
    <source>
        <dbReference type="SAM" id="MobiDB-lite"/>
    </source>
</evidence>
<accession>A0AAD7RUX8</accession>
<sequence>MRRTYEASALSLTNHVEELQESFTAVMIQRSKSEKDHFAKEAQLKQDLRACADKVRCLEIELLETKRSYKAKIEERECSMKALKVLASTVKIRSHSPQVSQPNGSSETTKPFNIEVGSVDEEVLETRKSQQALLMSQPSVSTNRRWWTTQEHQQALLMSQPSVSSEENVWDTNRRLQTIPEQNGHSPSAGVGLPHSSLHPSQL</sequence>
<reference evidence="2" key="1">
    <citation type="journal article" date="2023" name="Science">
        <title>Genome structures resolve the early diversification of teleost fishes.</title>
        <authorList>
            <person name="Parey E."/>
            <person name="Louis A."/>
            <person name="Montfort J."/>
            <person name="Bouchez O."/>
            <person name="Roques C."/>
            <person name="Iampietro C."/>
            <person name="Lluch J."/>
            <person name="Castinel A."/>
            <person name="Donnadieu C."/>
            <person name="Desvignes T."/>
            <person name="Floi Bucao C."/>
            <person name="Jouanno E."/>
            <person name="Wen M."/>
            <person name="Mejri S."/>
            <person name="Dirks R."/>
            <person name="Jansen H."/>
            <person name="Henkel C."/>
            <person name="Chen W.J."/>
            <person name="Zahm M."/>
            <person name="Cabau C."/>
            <person name="Klopp C."/>
            <person name="Thompson A.W."/>
            <person name="Robinson-Rechavi M."/>
            <person name="Braasch I."/>
            <person name="Lecointre G."/>
            <person name="Bobe J."/>
            <person name="Postlethwait J.H."/>
            <person name="Berthelot C."/>
            <person name="Roest Crollius H."/>
            <person name="Guiguen Y."/>
        </authorList>
    </citation>
    <scope>NUCLEOTIDE SEQUENCE</scope>
    <source>
        <strain evidence="2">NC1722</strain>
    </source>
</reference>
<organism evidence="2 3">
    <name type="scientific">Aldrovandia affinis</name>
    <dbReference type="NCBI Taxonomy" id="143900"/>
    <lineage>
        <taxon>Eukaryota</taxon>
        <taxon>Metazoa</taxon>
        <taxon>Chordata</taxon>
        <taxon>Craniata</taxon>
        <taxon>Vertebrata</taxon>
        <taxon>Euteleostomi</taxon>
        <taxon>Actinopterygii</taxon>
        <taxon>Neopterygii</taxon>
        <taxon>Teleostei</taxon>
        <taxon>Notacanthiformes</taxon>
        <taxon>Halosauridae</taxon>
        <taxon>Aldrovandia</taxon>
    </lineage>
</organism>
<comment type="caution">
    <text evidence="2">The sequence shown here is derived from an EMBL/GenBank/DDBJ whole genome shotgun (WGS) entry which is preliminary data.</text>
</comment>
<gene>
    <name evidence="2" type="ORF">AAFF_G00100750</name>
</gene>
<keyword evidence="3" id="KW-1185">Reference proteome</keyword>
<protein>
    <submittedName>
        <fullName evidence="2">Uncharacterized protein</fullName>
    </submittedName>
</protein>
<evidence type="ECO:0000313" key="2">
    <source>
        <dbReference type="EMBL" id="KAJ8390695.1"/>
    </source>
</evidence>
<feature type="region of interest" description="Disordered" evidence="1">
    <location>
        <begin position="157"/>
        <end position="203"/>
    </location>
</feature>
<dbReference type="AlphaFoldDB" id="A0AAD7RUX8"/>
<proteinExistence type="predicted"/>
<evidence type="ECO:0000313" key="3">
    <source>
        <dbReference type="Proteomes" id="UP001221898"/>
    </source>
</evidence>